<name>A0ABY1JXE6_9BACL</name>
<keyword evidence="3" id="KW-1185">Reference proteome</keyword>
<feature type="domain" description="YqbQ/XkdQ" evidence="1">
    <location>
        <begin position="23"/>
        <end position="319"/>
    </location>
</feature>
<proteinExistence type="predicted"/>
<dbReference type="RefSeq" id="WP_068586936.1">
    <property type="nucleotide sequence ID" value="NZ_FTNK01000005.1"/>
</dbReference>
<gene>
    <name evidence="2" type="ORF">SAMN05421578_105133</name>
</gene>
<reference evidence="2 3" key="1">
    <citation type="submission" date="2017-01" db="EMBL/GenBank/DDBJ databases">
        <authorList>
            <person name="Varghese N."/>
            <person name="Submissions S."/>
        </authorList>
    </citation>
    <scope>NUCLEOTIDE SEQUENCE [LARGE SCALE GENOMIC DNA]</scope>
    <source>
        <strain evidence="2 3">ATCC 23464</strain>
    </source>
</reference>
<accession>A0ABY1JXE6</accession>
<dbReference type="SUPFAM" id="SSF69279">
    <property type="entry name" value="Phage tail proteins"/>
    <property type="match status" value="1"/>
</dbReference>
<dbReference type="InterPro" id="IPR056937">
    <property type="entry name" value="YqbQ/XkdQ"/>
</dbReference>
<evidence type="ECO:0000313" key="2">
    <source>
        <dbReference type="EMBL" id="SIQ93789.1"/>
    </source>
</evidence>
<comment type="caution">
    <text evidence="2">The sequence shown here is derived from an EMBL/GenBank/DDBJ whole genome shotgun (WGS) entry which is preliminary data.</text>
</comment>
<protein>
    <recommendedName>
        <fullName evidence="1">YqbQ/XkdQ domain-containing protein</fullName>
    </recommendedName>
</protein>
<dbReference type="Pfam" id="PF24032">
    <property type="entry name" value="YQBQ"/>
    <property type="match status" value="1"/>
</dbReference>
<sequence length="321" mass="37075">MELLIDNKDGNVWDVSDIVKDIGYRTSRIGKASSLEFTLIDQGIYQDKKFKYQNGDIVRYRDDDLNVFLGYIFRNESGKGEDVKILAYDQMRYLNVSHTYAFTNMSATQIVQKIAKDFELKVGKLDDTAYKIPALLFDNKSLFDMICESLDKSLIATTTNFVFFDDFGKLTLKNISNMKYGFVIGEGSLMTDYTYSKSIDDDTYNQVILYRDNKKTGKRDIYKIKDSSRIKNWGLLQLPQSVDEGLNDAQINDILTRLMTMKNRETRSLKIEAIGDFRLRAGMYVNIYIERLGINKFFLVDECSHKKSGTNHTMSLELRLV</sequence>
<dbReference type="EMBL" id="FTNK01000005">
    <property type="protein sequence ID" value="SIQ93789.1"/>
    <property type="molecule type" value="Genomic_DNA"/>
</dbReference>
<dbReference type="Proteomes" id="UP000186666">
    <property type="component" value="Unassembled WGS sequence"/>
</dbReference>
<evidence type="ECO:0000259" key="1">
    <source>
        <dbReference type="Pfam" id="PF24032"/>
    </source>
</evidence>
<organism evidence="2 3">
    <name type="scientific">Paenibacillus macquariensis</name>
    <dbReference type="NCBI Taxonomy" id="948756"/>
    <lineage>
        <taxon>Bacteria</taxon>
        <taxon>Bacillati</taxon>
        <taxon>Bacillota</taxon>
        <taxon>Bacilli</taxon>
        <taxon>Bacillales</taxon>
        <taxon>Paenibacillaceae</taxon>
        <taxon>Paenibacillus</taxon>
    </lineage>
</organism>
<evidence type="ECO:0000313" key="3">
    <source>
        <dbReference type="Proteomes" id="UP000186666"/>
    </source>
</evidence>